<sequence>MKKVSIVRNDFYLSKFVFDGNSHEKHTIVSNFKSKTKLAALKRFYIIFRSILSSHKEDKESLLIYFAMEDILALDHYSKNHPVEKALWLWNPVSSMSAKRRVFLLWYCKVNKIKIWTFDKADAAEFGFQYHPQVLRFLNSDEEENLTFNAEKHRVFFSGVDKGRLYFLKNVQQELTNMDIEFDCHLIKDKRKSYKKEELTLFSESYISYDEYLLRASKATCLLEVSQGEQEGLTTRALEALFLNKKLLTKNKDIVNYDFYHEHNVYVLGLDTRSIRDFLNVPLVTIADEIKKQYTIEHLLTSIMQEGVK</sequence>
<evidence type="ECO:0000313" key="1">
    <source>
        <dbReference type="EMBL" id="MCZ2723262.1"/>
    </source>
</evidence>
<gene>
    <name evidence="1" type="ORF">O1D97_17015</name>
</gene>
<name>A0ABT4JXZ8_9GAMM</name>
<reference evidence="1" key="1">
    <citation type="submission" date="2022-12" db="EMBL/GenBank/DDBJ databases">
        <title>Marinomonas 15G1-11 sp. nov, isolated from marine algae.</title>
        <authorList>
            <person name="Butt M."/>
            <person name="Choi D.G."/>
            <person name="Kim J.M."/>
            <person name="Lee J.K."/>
            <person name="Baek J.H."/>
            <person name="Jeon C.O."/>
        </authorList>
    </citation>
    <scope>NUCLEOTIDE SEQUENCE</scope>
    <source>
        <strain evidence="1">15G1-11</strain>
    </source>
</reference>
<evidence type="ECO:0000313" key="2">
    <source>
        <dbReference type="Proteomes" id="UP001149719"/>
    </source>
</evidence>
<keyword evidence="2" id="KW-1185">Reference proteome</keyword>
<comment type="caution">
    <text evidence="1">The sequence shown here is derived from an EMBL/GenBank/DDBJ whole genome shotgun (WGS) entry which is preliminary data.</text>
</comment>
<protein>
    <submittedName>
        <fullName evidence="1">Uncharacterized protein</fullName>
    </submittedName>
</protein>
<proteinExistence type="predicted"/>
<dbReference type="RefSeq" id="WP_269127352.1">
    <property type="nucleotide sequence ID" value="NZ_JAPUBN010000020.1"/>
</dbReference>
<accession>A0ABT4JXZ8</accession>
<dbReference type="EMBL" id="JAPUBN010000020">
    <property type="protein sequence ID" value="MCZ2723262.1"/>
    <property type="molecule type" value="Genomic_DNA"/>
</dbReference>
<dbReference type="Proteomes" id="UP001149719">
    <property type="component" value="Unassembled WGS sequence"/>
</dbReference>
<organism evidence="1 2">
    <name type="scientific">Marinomonas phaeophyticola</name>
    <dbReference type="NCBI Taxonomy" id="3004091"/>
    <lineage>
        <taxon>Bacteria</taxon>
        <taxon>Pseudomonadati</taxon>
        <taxon>Pseudomonadota</taxon>
        <taxon>Gammaproteobacteria</taxon>
        <taxon>Oceanospirillales</taxon>
        <taxon>Oceanospirillaceae</taxon>
        <taxon>Marinomonas</taxon>
    </lineage>
</organism>